<dbReference type="InterPro" id="IPR036465">
    <property type="entry name" value="vWFA_dom_sf"/>
</dbReference>
<dbReference type="InterPro" id="IPR006896">
    <property type="entry name" value="Sec23/24_trunk_dom"/>
</dbReference>
<dbReference type="Gene3D" id="1.20.120.730">
    <property type="entry name" value="Sec23/Sec24 helical domain"/>
    <property type="match status" value="1"/>
</dbReference>
<keyword evidence="4" id="KW-0813">Transport</keyword>
<dbReference type="InterPro" id="IPR012990">
    <property type="entry name" value="Beta-sandwich_Sec23_24"/>
</dbReference>
<comment type="similarity">
    <text evidence="3">Belongs to the SEC23/SEC24 family. SEC24 subfamily.</text>
</comment>
<feature type="domain" description="Sec23/Sec24 trunk" evidence="11">
    <location>
        <begin position="148"/>
        <end position="378"/>
    </location>
</feature>
<dbReference type="Gene3D" id="2.30.30.380">
    <property type="entry name" value="Zn-finger domain of Sec23/24"/>
    <property type="match status" value="1"/>
</dbReference>
<dbReference type="Pfam" id="PF04815">
    <property type="entry name" value="Sec23_helical"/>
    <property type="match status" value="1"/>
</dbReference>
<dbReference type="STRING" id="796925.A0A137P998"/>
<keyword evidence="5" id="KW-0256">Endoplasmic reticulum</keyword>
<dbReference type="SUPFAM" id="SSF82754">
    <property type="entry name" value="C-terminal, gelsolin-like domain of Sec23/24"/>
    <property type="match status" value="1"/>
</dbReference>
<keyword evidence="9" id="KW-0472">Membrane</keyword>
<evidence type="ECO:0000256" key="2">
    <source>
        <dbReference type="ARBA" id="ARBA00004586"/>
    </source>
</evidence>
<evidence type="ECO:0000256" key="1">
    <source>
        <dbReference type="ARBA" id="ARBA00004394"/>
    </source>
</evidence>
<dbReference type="Gene3D" id="3.40.20.10">
    <property type="entry name" value="Severin"/>
    <property type="match status" value="1"/>
</dbReference>
<dbReference type="SUPFAM" id="SSF82919">
    <property type="entry name" value="Zn-finger domain of Sec23/24"/>
    <property type="match status" value="1"/>
</dbReference>
<evidence type="ECO:0000259" key="10">
    <source>
        <dbReference type="Pfam" id="PF04810"/>
    </source>
</evidence>
<dbReference type="AlphaFoldDB" id="A0A137P998"/>
<dbReference type="GO" id="GO:0090110">
    <property type="term" value="P:COPII-coated vesicle cargo loading"/>
    <property type="evidence" value="ECO:0007669"/>
    <property type="project" value="TreeGrafter"/>
</dbReference>
<dbReference type="EMBL" id="KQ964472">
    <property type="protein sequence ID" value="KXN71587.1"/>
    <property type="molecule type" value="Genomic_DNA"/>
</dbReference>
<dbReference type="Gene3D" id="3.40.50.410">
    <property type="entry name" value="von Willebrand factor, type A domain"/>
    <property type="match status" value="1"/>
</dbReference>
<proteinExistence type="inferred from homology"/>
<dbReference type="SUPFAM" id="SSF81995">
    <property type="entry name" value="beta-sandwich domain of Sec23/24"/>
    <property type="match status" value="1"/>
</dbReference>
<dbReference type="Pfam" id="PF08033">
    <property type="entry name" value="Sec23_BS"/>
    <property type="match status" value="1"/>
</dbReference>
<dbReference type="GO" id="GO:0030127">
    <property type="term" value="C:COPII vesicle coat"/>
    <property type="evidence" value="ECO:0007669"/>
    <property type="project" value="InterPro"/>
</dbReference>
<evidence type="ECO:0000256" key="9">
    <source>
        <dbReference type="ARBA" id="ARBA00023136"/>
    </source>
</evidence>
<dbReference type="Pfam" id="PF04811">
    <property type="entry name" value="Sec23_trunk"/>
    <property type="match status" value="1"/>
</dbReference>
<accession>A0A137P998</accession>
<dbReference type="GO" id="GO:0008270">
    <property type="term" value="F:zinc ion binding"/>
    <property type="evidence" value="ECO:0007669"/>
    <property type="project" value="InterPro"/>
</dbReference>
<dbReference type="GO" id="GO:1990753">
    <property type="term" value="C:equatorial cell cortex"/>
    <property type="evidence" value="ECO:0007669"/>
    <property type="project" value="EnsemblFungi"/>
</dbReference>
<dbReference type="PANTHER" id="PTHR13803:SF39">
    <property type="entry name" value="SECRETORY 24AB, ISOFORM A"/>
    <property type="match status" value="1"/>
</dbReference>
<dbReference type="Proteomes" id="UP000070444">
    <property type="component" value="Unassembled WGS sequence"/>
</dbReference>
<evidence type="ECO:0000256" key="7">
    <source>
        <dbReference type="ARBA" id="ARBA00022927"/>
    </source>
</evidence>
<dbReference type="InterPro" id="IPR036175">
    <property type="entry name" value="Sec23/24_helical_dom_sf"/>
</dbReference>
<feature type="domain" description="Sec23/Sec24 beta-sandwich" evidence="13">
    <location>
        <begin position="392"/>
        <end position="475"/>
    </location>
</feature>
<name>A0A137P998_CONC2</name>
<comment type="subcellular location">
    <subcellularLocation>
        <location evidence="2">Endoplasmic reticulum membrane</location>
    </subcellularLocation>
    <subcellularLocation>
        <location evidence="1">Golgi apparatus membrane</location>
    </subcellularLocation>
</comment>
<evidence type="ECO:0000256" key="8">
    <source>
        <dbReference type="ARBA" id="ARBA00023034"/>
    </source>
</evidence>
<dbReference type="Gene3D" id="2.60.40.1670">
    <property type="entry name" value="beta-sandwich domain of Sec23/24"/>
    <property type="match status" value="1"/>
</dbReference>
<dbReference type="GO" id="GO:0000149">
    <property type="term" value="F:SNARE binding"/>
    <property type="evidence" value="ECO:0007669"/>
    <property type="project" value="TreeGrafter"/>
</dbReference>
<sequence length="750" mass="83814">MNDILVPPPQPKIPPGIALTQSEFLTCDPAQKRSTVNAFPATPALVKKSKLPLGLVIVPHKTLEEHEHVPIVTEIVRCRACRTYINPFVTFIQHTKWRCNVCHVQNDVPQSFDYDLISRQPIDRLQRPELNYSIVDYLAPTEYMVRPPQPPIYVFVIDVSYAANQNGMLAITAKTILENLDRIPNQDNRVKVAFITFDSSVHFYRLSGEASEPQMLVCPDLDEVYLPQPDDLLVNLVDARPCIEAFLSRLGLMFNQTHNVSSALGPALHSAHKLLSAFGGKITLFQSTLPTLQSGDLTTREDSKLLGTPKESSLLLPANNFYKNFALDCSKVQICVDMFLFGNQYLDVATLSSAAKFTGGQMFYYPGFNQNRSEDVNKYSYELGQFLSNPIGLEAVLRVRCTRGIRANTYYGNFFLRSTDLIALPNVTPNHAYTVELALDEKVETSTVYFQTALLHTSCYGERRIRVMTMALPVTNSISELYQSVDQQALAAFIAKKAVDRAVNSKLDDAREAILYKCAELLYTFKTELTPANSGATTTLPIYANIALYPLLSLAMLKHIALRGGSSIGTDARTAAINLINILPADQLITYLLPKFYSLHDLSPEFGVADANGQVLLPQTLPLRGEFIQANGIYMLYNGQSILLYVAHAADPDLLMSLFAVASYGALFGGKVTLPELDNSFNKQVHGIINKLRKQDRNTFYPEVYVVKEDGDPTLKLMLNTWLVEDRSNNVQDYNAFTLQLREKVNSEKF</sequence>
<dbReference type="InterPro" id="IPR036180">
    <property type="entry name" value="Gelsolin-like_dom_sf"/>
</dbReference>
<evidence type="ECO:0000256" key="3">
    <source>
        <dbReference type="ARBA" id="ARBA00008334"/>
    </source>
</evidence>
<dbReference type="InterPro" id="IPR050550">
    <property type="entry name" value="SEC23_SEC24_subfamily"/>
</dbReference>
<dbReference type="GO" id="GO:0000139">
    <property type="term" value="C:Golgi membrane"/>
    <property type="evidence" value="ECO:0007669"/>
    <property type="project" value="UniProtKB-SubCell"/>
</dbReference>
<evidence type="ECO:0000259" key="12">
    <source>
        <dbReference type="Pfam" id="PF04815"/>
    </source>
</evidence>
<keyword evidence="15" id="KW-1185">Reference proteome</keyword>
<evidence type="ECO:0000313" key="14">
    <source>
        <dbReference type="EMBL" id="KXN71587.1"/>
    </source>
</evidence>
<dbReference type="GO" id="GO:0005789">
    <property type="term" value="C:endoplasmic reticulum membrane"/>
    <property type="evidence" value="ECO:0007669"/>
    <property type="project" value="UniProtKB-SubCell"/>
</dbReference>
<dbReference type="InterPro" id="IPR041742">
    <property type="entry name" value="Sec24-like_trunk_dom"/>
</dbReference>
<dbReference type="SUPFAM" id="SSF81811">
    <property type="entry name" value="Helical domain of Sec23/24"/>
    <property type="match status" value="1"/>
</dbReference>
<gene>
    <name evidence="14" type="ORF">CONCODRAFT_147648</name>
</gene>
<dbReference type="GO" id="GO:0006886">
    <property type="term" value="P:intracellular protein transport"/>
    <property type="evidence" value="ECO:0007669"/>
    <property type="project" value="InterPro"/>
</dbReference>
<dbReference type="InterPro" id="IPR029006">
    <property type="entry name" value="ADF-H/Gelsolin-like_dom_sf"/>
</dbReference>
<feature type="domain" description="Zinc finger Sec23/Sec24-type" evidence="10">
    <location>
        <begin position="75"/>
        <end position="111"/>
    </location>
</feature>
<evidence type="ECO:0000256" key="5">
    <source>
        <dbReference type="ARBA" id="ARBA00022824"/>
    </source>
</evidence>
<keyword evidence="8" id="KW-0333">Golgi apparatus</keyword>
<organism evidence="14 15">
    <name type="scientific">Conidiobolus coronatus (strain ATCC 28846 / CBS 209.66 / NRRL 28638)</name>
    <name type="common">Delacroixia coronata</name>
    <dbReference type="NCBI Taxonomy" id="796925"/>
    <lineage>
        <taxon>Eukaryota</taxon>
        <taxon>Fungi</taxon>
        <taxon>Fungi incertae sedis</taxon>
        <taxon>Zoopagomycota</taxon>
        <taxon>Entomophthoromycotina</taxon>
        <taxon>Entomophthoromycetes</taxon>
        <taxon>Entomophthorales</taxon>
        <taxon>Ancylistaceae</taxon>
        <taxon>Conidiobolus</taxon>
    </lineage>
</organism>
<evidence type="ECO:0000259" key="13">
    <source>
        <dbReference type="Pfam" id="PF08033"/>
    </source>
</evidence>
<reference evidence="14 15" key="1">
    <citation type="journal article" date="2015" name="Genome Biol. Evol.">
        <title>Phylogenomic analyses indicate that early fungi evolved digesting cell walls of algal ancestors of land plants.</title>
        <authorList>
            <person name="Chang Y."/>
            <person name="Wang S."/>
            <person name="Sekimoto S."/>
            <person name="Aerts A.L."/>
            <person name="Choi C."/>
            <person name="Clum A."/>
            <person name="LaButti K.M."/>
            <person name="Lindquist E.A."/>
            <person name="Yee Ngan C."/>
            <person name="Ohm R.A."/>
            <person name="Salamov A.A."/>
            <person name="Grigoriev I.V."/>
            <person name="Spatafora J.W."/>
            <person name="Berbee M.L."/>
        </authorList>
    </citation>
    <scope>NUCLEOTIDE SEQUENCE [LARGE SCALE GENOMIC DNA]</scope>
    <source>
        <strain evidence="14 15">NRRL 28638</strain>
    </source>
</reference>
<evidence type="ECO:0000313" key="15">
    <source>
        <dbReference type="Proteomes" id="UP000070444"/>
    </source>
</evidence>
<dbReference type="InterPro" id="IPR036174">
    <property type="entry name" value="Znf_Sec23_Sec24_sf"/>
</dbReference>
<dbReference type="InterPro" id="IPR006895">
    <property type="entry name" value="Znf_Sec23_Sec24"/>
</dbReference>
<dbReference type="PANTHER" id="PTHR13803">
    <property type="entry name" value="SEC24-RELATED PROTEIN"/>
    <property type="match status" value="1"/>
</dbReference>
<keyword evidence="6" id="KW-0931">ER-Golgi transport</keyword>
<dbReference type="OMA" id="AVECSKQ"/>
<protein>
    <submittedName>
        <fullName evidence="14">Putative ER to Golgi transport-related protein</fullName>
    </submittedName>
</protein>
<dbReference type="InterPro" id="IPR006900">
    <property type="entry name" value="Sec23/24_helical_dom"/>
</dbReference>
<feature type="domain" description="Sec23/Sec24 helical" evidence="12">
    <location>
        <begin position="486"/>
        <end position="589"/>
    </location>
</feature>
<dbReference type="OrthoDB" id="49016at2759"/>
<dbReference type="SUPFAM" id="SSF53300">
    <property type="entry name" value="vWA-like"/>
    <property type="match status" value="1"/>
</dbReference>
<keyword evidence="7" id="KW-0653">Protein transport</keyword>
<evidence type="ECO:0000256" key="4">
    <source>
        <dbReference type="ARBA" id="ARBA00022448"/>
    </source>
</evidence>
<evidence type="ECO:0000256" key="6">
    <source>
        <dbReference type="ARBA" id="ARBA00022892"/>
    </source>
</evidence>
<dbReference type="Pfam" id="PF04810">
    <property type="entry name" value="zf-Sec23_Sec24"/>
    <property type="match status" value="1"/>
</dbReference>
<dbReference type="GO" id="GO:0070971">
    <property type="term" value="C:endoplasmic reticulum exit site"/>
    <property type="evidence" value="ECO:0007669"/>
    <property type="project" value="EnsemblFungi"/>
</dbReference>
<dbReference type="CDD" id="cd01479">
    <property type="entry name" value="Sec24-like"/>
    <property type="match status" value="1"/>
</dbReference>
<dbReference type="GO" id="GO:0005801">
    <property type="term" value="C:cis-Golgi network"/>
    <property type="evidence" value="ECO:0007669"/>
    <property type="project" value="EnsemblFungi"/>
</dbReference>
<evidence type="ECO:0000259" key="11">
    <source>
        <dbReference type="Pfam" id="PF04811"/>
    </source>
</evidence>